<proteinExistence type="predicted"/>
<accession>A0A1I2J9T8</accession>
<gene>
    <name evidence="1" type="ORF">SAMN05216574_11574</name>
</gene>
<dbReference type="AlphaFoldDB" id="A0A1I2J9T8"/>
<evidence type="ECO:0000313" key="2">
    <source>
        <dbReference type="Proteomes" id="UP000198589"/>
    </source>
</evidence>
<sequence length="65" mass="6150">MNRTTDAALTRRVLGARLTAATAVLGGALALAGLGAFGDLGGSPAAGNAGPGITTVELSQAAGTR</sequence>
<name>A0A1I2J9T8_9ACTN</name>
<dbReference type="Proteomes" id="UP000198589">
    <property type="component" value="Unassembled WGS sequence"/>
</dbReference>
<keyword evidence="2" id="KW-1185">Reference proteome</keyword>
<evidence type="ECO:0000313" key="1">
    <source>
        <dbReference type="EMBL" id="SFF50603.1"/>
    </source>
</evidence>
<dbReference type="STRING" id="1798228.SAMN05216574_11574"/>
<protein>
    <submittedName>
        <fullName evidence="1">Uncharacterized protein</fullName>
    </submittedName>
</protein>
<reference evidence="2" key="1">
    <citation type="submission" date="2016-10" db="EMBL/GenBank/DDBJ databases">
        <authorList>
            <person name="Varghese N."/>
            <person name="Submissions S."/>
        </authorList>
    </citation>
    <scope>NUCLEOTIDE SEQUENCE [LARGE SCALE GENOMIC DNA]</scope>
    <source>
        <strain evidence="2">DSM 46838</strain>
    </source>
</reference>
<dbReference type="RefSeq" id="WP_092201720.1">
    <property type="nucleotide sequence ID" value="NZ_FOND01000015.1"/>
</dbReference>
<dbReference type="EMBL" id="FOND01000015">
    <property type="protein sequence ID" value="SFF50603.1"/>
    <property type="molecule type" value="Genomic_DNA"/>
</dbReference>
<organism evidence="1 2">
    <name type="scientific">Blastococcus tunisiensis</name>
    <dbReference type="NCBI Taxonomy" id="1798228"/>
    <lineage>
        <taxon>Bacteria</taxon>
        <taxon>Bacillati</taxon>
        <taxon>Actinomycetota</taxon>
        <taxon>Actinomycetes</taxon>
        <taxon>Geodermatophilales</taxon>
        <taxon>Geodermatophilaceae</taxon>
        <taxon>Blastococcus</taxon>
    </lineage>
</organism>